<protein>
    <submittedName>
        <fullName evidence="5">PAS domain S-box protein</fullName>
    </submittedName>
</protein>
<dbReference type="InterPro" id="IPR000700">
    <property type="entry name" value="PAS-assoc_C"/>
</dbReference>
<dbReference type="RefSeq" id="WP_256617073.1">
    <property type="nucleotide sequence ID" value="NZ_JANIBK010000196.1"/>
</dbReference>
<feature type="domain" description="PAS" evidence="3">
    <location>
        <begin position="124"/>
        <end position="170"/>
    </location>
</feature>
<dbReference type="PROSITE" id="PS50113">
    <property type="entry name" value="PAC"/>
    <property type="match status" value="3"/>
</dbReference>
<evidence type="ECO:0000256" key="1">
    <source>
        <dbReference type="ARBA" id="ARBA00022801"/>
    </source>
</evidence>
<organism evidence="5 6">
    <name type="scientific">Methylomonas rivi</name>
    <dbReference type="NCBI Taxonomy" id="2952226"/>
    <lineage>
        <taxon>Bacteria</taxon>
        <taxon>Pseudomonadati</taxon>
        <taxon>Pseudomonadota</taxon>
        <taxon>Gammaproteobacteria</taxon>
        <taxon>Methylococcales</taxon>
        <taxon>Methylococcaceae</taxon>
        <taxon>Methylomonas</taxon>
    </lineage>
</organism>
<dbReference type="SMART" id="SM00331">
    <property type="entry name" value="PP2C_SIG"/>
    <property type="match status" value="1"/>
</dbReference>
<feature type="domain" description="PAS" evidence="3">
    <location>
        <begin position="373"/>
        <end position="444"/>
    </location>
</feature>
<evidence type="ECO:0000259" key="4">
    <source>
        <dbReference type="PROSITE" id="PS50113"/>
    </source>
</evidence>
<dbReference type="InterPro" id="IPR000014">
    <property type="entry name" value="PAS"/>
</dbReference>
<dbReference type="PROSITE" id="PS50112">
    <property type="entry name" value="PAS"/>
    <property type="match status" value="3"/>
</dbReference>
<evidence type="ECO:0000313" key="6">
    <source>
        <dbReference type="Proteomes" id="UP001524586"/>
    </source>
</evidence>
<keyword evidence="1" id="KW-0378">Hydrolase</keyword>
<dbReference type="InterPro" id="IPR001610">
    <property type="entry name" value="PAC"/>
</dbReference>
<dbReference type="Proteomes" id="UP001524586">
    <property type="component" value="Unassembled WGS sequence"/>
</dbReference>
<feature type="domain" description="PAS" evidence="3">
    <location>
        <begin position="250"/>
        <end position="306"/>
    </location>
</feature>
<feature type="coiled-coil region" evidence="2">
    <location>
        <begin position="492"/>
        <end position="519"/>
    </location>
</feature>
<sequence>MSGLSAHPAFNVLIVRSQCGEGRRPGAPHILQANDAALKLLGYGGAELAGRPLELIFSENSLSRWRDAAANTQHCGIDSCFEAEILTRDNGGMPALVSISALPRQTAAYADFILLVQTPEPGEDLLVMRRVVEQSASAMMITDRAGRIEYVNPKFTELTGYAAEELIGRNPNILQSGHMSPALYQSMWDALLSSGQWQGEVQNKTKSGREYWVYESISAIRNQTGGITHFLAVEEDVTHRKAVESALSESEERFRQMAELSGEWLWEQDPDGYYLYSSVAVEQILGFSQQQIIGKHYTELLTAQDKVSQTGYSSNRHAFHALVNHYRHRDGHLVMTESTGLPLFDRQGNLLKWRGVDRDITARMQFQNALIESEKRTRLIIESSLDAIVIMDAYGMITDWNQRAEKMFGWPAEEAIGRPLAELIIPQRYRGAHREGMQTFLSTGAGPVLNRQTEQLATRRDGSEFPVELSVSPLKVGNSYIFSGFIHDISGRRAAEQQIRQAEVDLAIAQNEIRIAQQIQATLSPSAAIATEDFAITGLCVPADKVGGDYYDYFFRNETHLDIVIADVSGHSIGPALFMVETRSALRAQHSLSIAPAETLGILNRFLFSDLNNADYFITLFYMQVDLAGRRISYANAGHPPPILFNRLRNEFCELDADGLIVGIRREVAFEQKSMSLVEGDAILFYTDGLIEAESPRQEFFGLDRVKLVFQQNAHLPPQAIIDALHADLQRFCQRSRFNDDISLMVFKWR</sequence>
<keyword evidence="2" id="KW-0175">Coiled coil</keyword>
<evidence type="ECO:0000313" key="5">
    <source>
        <dbReference type="EMBL" id="MCQ8130654.1"/>
    </source>
</evidence>
<evidence type="ECO:0000259" key="3">
    <source>
        <dbReference type="PROSITE" id="PS50112"/>
    </source>
</evidence>
<dbReference type="PANTHER" id="PTHR43156">
    <property type="entry name" value="STAGE II SPORULATION PROTEIN E-RELATED"/>
    <property type="match status" value="1"/>
</dbReference>
<comment type="caution">
    <text evidence="5">The sequence shown here is derived from an EMBL/GenBank/DDBJ whole genome shotgun (WGS) entry which is preliminary data.</text>
</comment>
<dbReference type="SMART" id="SM00086">
    <property type="entry name" value="PAC"/>
    <property type="match status" value="3"/>
</dbReference>
<evidence type="ECO:0000256" key="2">
    <source>
        <dbReference type="SAM" id="Coils"/>
    </source>
</evidence>
<dbReference type="InterPro" id="IPR013767">
    <property type="entry name" value="PAS_fold"/>
</dbReference>
<reference evidence="5 6" key="1">
    <citation type="submission" date="2022-07" db="EMBL/GenBank/DDBJ databases">
        <title>Methylomonas rivi sp. nov., Methylomonas rosea sp. nov., Methylomonas aureus sp. nov. and Methylomonas subterranea sp. nov., four novel methanotrophs isolated from a freshwater creek and the deep terrestrial subsurface.</title>
        <authorList>
            <person name="Abin C."/>
            <person name="Sankaranarayanan K."/>
            <person name="Garner C."/>
            <person name="Sindelar R."/>
            <person name="Kotary K."/>
            <person name="Garner R."/>
            <person name="Barclay S."/>
            <person name="Lawson P."/>
            <person name="Krumholz L."/>
        </authorList>
    </citation>
    <scope>NUCLEOTIDE SEQUENCE [LARGE SCALE GENOMIC DNA]</scope>
    <source>
        <strain evidence="5 6">WSC-6</strain>
    </source>
</reference>
<dbReference type="InterPro" id="IPR035965">
    <property type="entry name" value="PAS-like_dom_sf"/>
</dbReference>
<feature type="domain" description="PAC" evidence="4">
    <location>
        <begin position="197"/>
        <end position="249"/>
    </location>
</feature>
<dbReference type="CDD" id="cd00130">
    <property type="entry name" value="PAS"/>
    <property type="match status" value="4"/>
</dbReference>
<dbReference type="PANTHER" id="PTHR43156:SF2">
    <property type="entry name" value="STAGE II SPORULATION PROTEIN E"/>
    <property type="match status" value="1"/>
</dbReference>
<name>A0ABT1UB95_9GAMM</name>
<proteinExistence type="predicted"/>
<keyword evidence="6" id="KW-1185">Reference proteome</keyword>
<feature type="domain" description="PAC" evidence="4">
    <location>
        <begin position="316"/>
        <end position="372"/>
    </location>
</feature>
<dbReference type="NCBIfam" id="TIGR00229">
    <property type="entry name" value="sensory_box"/>
    <property type="match status" value="3"/>
</dbReference>
<dbReference type="SUPFAM" id="SSF55785">
    <property type="entry name" value="PYP-like sensor domain (PAS domain)"/>
    <property type="match status" value="4"/>
</dbReference>
<dbReference type="Pfam" id="PF07228">
    <property type="entry name" value="SpoIIE"/>
    <property type="match status" value="1"/>
</dbReference>
<dbReference type="InterPro" id="IPR036457">
    <property type="entry name" value="PPM-type-like_dom_sf"/>
</dbReference>
<dbReference type="InterPro" id="IPR052016">
    <property type="entry name" value="Bact_Sigma-Reg"/>
</dbReference>
<feature type="domain" description="PAC" evidence="4">
    <location>
        <begin position="451"/>
        <end position="501"/>
    </location>
</feature>
<gene>
    <name evidence="5" type="ORF">NP596_19515</name>
</gene>
<dbReference type="Pfam" id="PF00989">
    <property type="entry name" value="PAS"/>
    <property type="match status" value="1"/>
</dbReference>
<dbReference type="EMBL" id="JANIBK010000196">
    <property type="protein sequence ID" value="MCQ8130654.1"/>
    <property type="molecule type" value="Genomic_DNA"/>
</dbReference>
<dbReference type="Pfam" id="PF13426">
    <property type="entry name" value="PAS_9"/>
    <property type="match status" value="3"/>
</dbReference>
<dbReference type="SUPFAM" id="SSF81606">
    <property type="entry name" value="PP2C-like"/>
    <property type="match status" value="1"/>
</dbReference>
<dbReference type="SMART" id="SM00091">
    <property type="entry name" value="PAS"/>
    <property type="match status" value="4"/>
</dbReference>
<dbReference type="Gene3D" id="3.30.450.20">
    <property type="entry name" value="PAS domain"/>
    <property type="match status" value="4"/>
</dbReference>
<dbReference type="InterPro" id="IPR001932">
    <property type="entry name" value="PPM-type_phosphatase-like_dom"/>
</dbReference>
<dbReference type="Gene3D" id="3.60.40.10">
    <property type="entry name" value="PPM-type phosphatase domain"/>
    <property type="match status" value="1"/>
</dbReference>
<accession>A0ABT1UB95</accession>